<name>A0A8J2X2I1_9STRA</name>
<keyword evidence="4" id="KW-1185">Reference proteome</keyword>
<evidence type="ECO:0000313" key="3">
    <source>
        <dbReference type="EMBL" id="CAH0377723.1"/>
    </source>
</evidence>
<feature type="domain" description="EF-hand" evidence="2">
    <location>
        <begin position="406"/>
        <end position="441"/>
    </location>
</feature>
<protein>
    <recommendedName>
        <fullName evidence="2">EF-hand domain-containing protein</fullName>
    </recommendedName>
</protein>
<dbReference type="Proteomes" id="UP000789595">
    <property type="component" value="Unassembled WGS sequence"/>
</dbReference>
<evidence type="ECO:0000313" key="4">
    <source>
        <dbReference type="Proteomes" id="UP000789595"/>
    </source>
</evidence>
<organism evidence="3 4">
    <name type="scientific">Pelagomonas calceolata</name>
    <dbReference type="NCBI Taxonomy" id="35677"/>
    <lineage>
        <taxon>Eukaryota</taxon>
        <taxon>Sar</taxon>
        <taxon>Stramenopiles</taxon>
        <taxon>Ochrophyta</taxon>
        <taxon>Pelagophyceae</taxon>
        <taxon>Pelagomonadales</taxon>
        <taxon>Pelagomonadaceae</taxon>
        <taxon>Pelagomonas</taxon>
    </lineage>
</organism>
<dbReference type="InterPro" id="IPR018247">
    <property type="entry name" value="EF_Hand_1_Ca_BS"/>
</dbReference>
<dbReference type="GO" id="GO:0005509">
    <property type="term" value="F:calcium ion binding"/>
    <property type="evidence" value="ECO:0007669"/>
    <property type="project" value="InterPro"/>
</dbReference>
<feature type="domain" description="EF-hand" evidence="2">
    <location>
        <begin position="370"/>
        <end position="405"/>
    </location>
</feature>
<proteinExistence type="predicted"/>
<dbReference type="PROSITE" id="PS50222">
    <property type="entry name" value="EF_HAND_2"/>
    <property type="match status" value="2"/>
</dbReference>
<dbReference type="OrthoDB" id="186134at2759"/>
<dbReference type="Pfam" id="PF13499">
    <property type="entry name" value="EF-hand_7"/>
    <property type="match status" value="1"/>
</dbReference>
<dbReference type="InterPro" id="IPR002048">
    <property type="entry name" value="EF_hand_dom"/>
</dbReference>
<sequence>MGLFAADGVEPIEWLAAGDAVKLQCVTGHWGNQNNNWVGIDGDGDNSVRCVYSRDQAAVFTLYKTDRLNRYRLQSRDGWLGRRGEHMVANQPRGSSYDFIAWSAREDGYYWGRTAKGGLEKWRKFVREPRAPGRVALEYCDGIVGRRISCRTDGGWMVLTPHDISTLAGAEGDVEYRVAITVDPRSPPPMPGGSWLQSAKDWRVVHNVRDNTWALHASLATSVGAWRTSRMSFDPEQMVPLWNKEGVFREGGKVGKFAALVEWYYIRRSQAGFKVKYPLFLRGRIPPDDFVDDLRGFPEVRAQPTSRAKFDGAIAKLREKYEAVGVTLKRRETTVKSDGCCCPGPPKMVWFLEVALRDAEPPAPTPELSEEQRAAIAAFAEMDTDGDGELTADEIFRALSKNNADVTLERVHEIMSKADKDQNGTISQQEYLDAVAAMGPGWIGSWLGKIAARVTAVWAEPEQKPIDGEVVPDTAVWAEPEQEPVDGELVPEGEASAVEEVAIEAAPEQPLSPGFSNLQVELRAEQFALEPEAET</sequence>
<gene>
    <name evidence="3" type="ORF">PECAL_5P22530</name>
</gene>
<keyword evidence="1" id="KW-0106">Calcium</keyword>
<dbReference type="PROSITE" id="PS00018">
    <property type="entry name" value="EF_HAND_1"/>
    <property type="match status" value="2"/>
</dbReference>
<dbReference type="InterPro" id="IPR011992">
    <property type="entry name" value="EF-hand-dom_pair"/>
</dbReference>
<dbReference type="SUPFAM" id="SSF47473">
    <property type="entry name" value="EF-hand"/>
    <property type="match status" value="1"/>
</dbReference>
<accession>A0A8J2X2I1</accession>
<evidence type="ECO:0000256" key="1">
    <source>
        <dbReference type="ARBA" id="ARBA00022837"/>
    </source>
</evidence>
<dbReference type="AlphaFoldDB" id="A0A8J2X2I1"/>
<dbReference type="CDD" id="cd00051">
    <property type="entry name" value="EFh"/>
    <property type="match status" value="1"/>
</dbReference>
<evidence type="ECO:0000259" key="2">
    <source>
        <dbReference type="PROSITE" id="PS50222"/>
    </source>
</evidence>
<comment type="caution">
    <text evidence="3">The sequence shown here is derived from an EMBL/GenBank/DDBJ whole genome shotgun (WGS) entry which is preliminary data.</text>
</comment>
<dbReference type="SMART" id="SM00054">
    <property type="entry name" value="EFh"/>
    <property type="match status" value="2"/>
</dbReference>
<reference evidence="3" key="1">
    <citation type="submission" date="2021-11" db="EMBL/GenBank/DDBJ databases">
        <authorList>
            <consortium name="Genoscope - CEA"/>
            <person name="William W."/>
        </authorList>
    </citation>
    <scope>NUCLEOTIDE SEQUENCE</scope>
</reference>
<dbReference type="EMBL" id="CAKKNE010000005">
    <property type="protein sequence ID" value="CAH0377723.1"/>
    <property type="molecule type" value="Genomic_DNA"/>
</dbReference>
<dbReference type="Gene3D" id="1.10.238.10">
    <property type="entry name" value="EF-hand"/>
    <property type="match status" value="1"/>
</dbReference>